<accession>A0AAV6LHS6</accession>
<name>A0AAV6LHS6_9ERIC</name>
<keyword evidence="1" id="KW-0472">Membrane</keyword>
<dbReference type="Proteomes" id="UP000823749">
    <property type="component" value="Chromosome 1"/>
</dbReference>
<evidence type="ECO:0000256" key="1">
    <source>
        <dbReference type="SAM" id="Phobius"/>
    </source>
</evidence>
<dbReference type="AlphaFoldDB" id="A0AAV6LHS6"/>
<keyword evidence="1" id="KW-0812">Transmembrane</keyword>
<dbReference type="EMBL" id="JACTNZ010000001">
    <property type="protein sequence ID" value="KAG5564658.1"/>
    <property type="molecule type" value="Genomic_DNA"/>
</dbReference>
<keyword evidence="1" id="KW-1133">Transmembrane helix</keyword>
<keyword evidence="3" id="KW-1185">Reference proteome</keyword>
<proteinExistence type="predicted"/>
<comment type="caution">
    <text evidence="2">The sequence shown here is derived from an EMBL/GenBank/DDBJ whole genome shotgun (WGS) entry which is preliminary data.</text>
</comment>
<reference evidence="2" key="1">
    <citation type="submission" date="2020-08" db="EMBL/GenBank/DDBJ databases">
        <title>Plant Genome Project.</title>
        <authorList>
            <person name="Zhang R.-G."/>
        </authorList>
    </citation>
    <scope>NUCLEOTIDE SEQUENCE</scope>
    <source>
        <strain evidence="2">WSP0</strain>
        <tissue evidence="2">Leaf</tissue>
    </source>
</reference>
<gene>
    <name evidence="2" type="ORF">RHGRI_000743</name>
</gene>
<evidence type="ECO:0000313" key="2">
    <source>
        <dbReference type="EMBL" id="KAG5564658.1"/>
    </source>
</evidence>
<protein>
    <submittedName>
        <fullName evidence="2">Uncharacterized protein</fullName>
    </submittedName>
</protein>
<evidence type="ECO:0000313" key="3">
    <source>
        <dbReference type="Proteomes" id="UP000823749"/>
    </source>
</evidence>
<feature type="transmembrane region" description="Helical" evidence="1">
    <location>
        <begin position="36"/>
        <end position="56"/>
    </location>
</feature>
<organism evidence="2 3">
    <name type="scientific">Rhododendron griersonianum</name>
    <dbReference type="NCBI Taxonomy" id="479676"/>
    <lineage>
        <taxon>Eukaryota</taxon>
        <taxon>Viridiplantae</taxon>
        <taxon>Streptophyta</taxon>
        <taxon>Embryophyta</taxon>
        <taxon>Tracheophyta</taxon>
        <taxon>Spermatophyta</taxon>
        <taxon>Magnoliopsida</taxon>
        <taxon>eudicotyledons</taxon>
        <taxon>Gunneridae</taxon>
        <taxon>Pentapetalae</taxon>
        <taxon>asterids</taxon>
        <taxon>Ericales</taxon>
        <taxon>Ericaceae</taxon>
        <taxon>Ericoideae</taxon>
        <taxon>Rhodoreae</taxon>
        <taxon>Rhododendron</taxon>
    </lineage>
</organism>
<sequence length="101" mass="11168">MSCPTSWFKPTVMTSLFVLAYSTSGFSLYYSVLMQLLVAVACLLLHLSYDVVCFSLNSKLLLNSKLITTWVVNGLPCSPVKWVDAVQKMSCRVKADIVPNA</sequence>